<sequence>MPVSLCHSLVAPSHSVCDGAYLVAYIGRLPPRAVYLRSPPNNGSTGFICPIAIRGVGHIRGFVRSMNVRCQSLSMKDANRRSWLGLLHCADYCPLRRCVIQVLSLLQVVSTLIGLLAKAEGFTTCKMSPAL</sequence>
<gene>
    <name evidence="1" type="ORF">BP00DRAFT_62840</name>
</gene>
<dbReference type="Proteomes" id="UP000248817">
    <property type="component" value="Unassembled WGS sequence"/>
</dbReference>
<accession>A0A2V5ID56</accession>
<evidence type="ECO:0000313" key="2">
    <source>
        <dbReference type="Proteomes" id="UP000248817"/>
    </source>
</evidence>
<dbReference type="EMBL" id="KZ825597">
    <property type="protein sequence ID" value="PYI26450.1"/>
    <property type="molecule type" value="Genomic_DNA"/>
</dbReference>
<organism evidence="1 2">
    <name type="scientific">Aspergillus indologenus CBS 114.80</name>
    <dbReference type="NCBI Taxonomy" id="1450541"/>
    <lineage>
        <taxon>Eukaryota</taxon>
        <taxon>Fungi</taxon>
        <taxon>Dikarya</taxon>
        <taxon>Ascomycota</taxon>
        <taxon>Pezizomycotina</taxon>
        <taxon>Eurotiomycetes</taxon>
        <taxon>Eurotiomycetidae</taxon>
        <taxon>Eurotiales</taxon>
        <taxon>Aspergillaceae</taxon>
        <taxon>Aspergillus</taxon>
        <taxon>Aspergillus subgen. Circumdati</taxon>
    </lineage>
</organism>
<keyword evidence="2" id="KW-1185">Reference proteome</keyword>
<name>A0A2V5ID56_9EURO</name>
<proteinExistence type="predicted"/>
<reference evidence="1 2" key="1">
    <citation type="submission" date="2018-02" db="EMBL/GenBank/DDBJ databases">
        <title>The genomes of Aspergillus section Nigri reveals drivers in fungal speciation.</title>
        <authorList>
            <consortium name="DOE Joint Genome Institute"/>
            <person name="Vesth T.C."/>
            <person name="Nybo J."/>
            <person name="Theobald S."/>
            <person name="Brandl J."/>
            <person name="Frisvad J.C."/>
            <person name="Nielsen K.F."/>
            <person name="Lyhne E.K."/>
            <person name="Kogle M.E."/>
            <person name="Kuo A."/>
            <person name="Riley R."/>
            <person name="Clum A."/>
            <person name="Nolan M."/>
            <person name="Lipzen A."/>
            <person name="Salamov A."/>
            <person name="Henrissat B."/>
            <person name="Wiebenga A."/>
            <person name="De vries R.P."/>
            <person name="Grigoriev I.V."/>
            <person name="Mortensen U.H."/>
            <person name="Andersen M.R."/>
            <person name="Baker S.E."/>
        </authorList>
    </citation>
    <scope>NUCLEOTIDE SEQUENCE [LARGE SCALE GENOMIC DNA]</scope>
    <source>
        <strain evidence="1 2">CBS 114.80</strain>
    </source>
</reference>
<dbReference type="AlphaFoldDB" id="A0A2V5ID56"/>
<protein>
    <submittedName>
        <fullName evidence="1">Uncharacterized protein</fullName>
    </submittedName>
</protein>
<evidence type="ECO:0000313" key="1">
    <source>
        <dbReference type="EMBL" id="PYI26450.1"/>
    </source>
</evidence>